<sequence length="224" mass="25104">MPPRPTKKILALHGYAMNRDGLRAWLPPLETALQDGAEFVYPQAAIEVPAAEVRAMLDRYQMSLPETKIGAGQNWCWYRATDEKPPRYSGLAESLDQLQRFCDSRGPFDGVLGWSQGAAMAAMLAAAQQNGGGYDFGLRWLVLCGGFMPGAALVKPWFETPLAFPSLHVVGKKESEFMRRRAVQLRHAFVDSAWLETPLGHRMPVNLPRYMQRIAAWMALQLKE</sequence>
<gene>
    <name evidence="4" type="ORF">Tel_15820</name>
</gene>
<dbReference type="InterPro" id="IPR005645">
    <property type="entry name" value="FSH-like_dom"/>
</dbReference>
<evidence type="ECO:0000256" key="1">
    <source>
        <dbReference type="ARBA" id="ARBA00005863"/>
    </source>
</evidence>
<dbReference type="Gene3D" id="3.40.50.1820">
    <property type="entry name" value="alpha/beta hydrolase"/>
    <property type="match status" value="1"/>
</dbReference>
<organism evidence="4 5">
    <name type="scientific">Candidatus Tenderia electrophaga</name>
    <dbReference type="NCBI Taxonomy" id="1748243"/>
    <lineage>
        <taxon>Bacteria</taxon>
        <taxon>Pseudomonadati</taxon>
        <taxon>Pseudomonadota</taxon>
        <taxon>Gammaproteobacteria</taxon>
        <taxon>Candidatus Tenderiales</taxon>
        <taxon>Candidatus Tenderiaceae</taxon>
        <taxon>Candidatus Tenderia</taxon>
    </lineage>
</organism>
<dbReference type="SUPFAM" id="SSF53474">
    <property type="entry name" value="alpha/beta-Hydrolases"/>
    <property type="match status" value="1"/>
</dbReference>
<keyword evidence="5" id="KW-1185">Reference proteome</keyword>
<evidence type="ECO:0000259" key="3">
    <source>
        <dbReference type="Pfam" id="PF03959"/>
    </source>
</evidence>
<dbReference type="STRING" id="1748243.Tel_15820"/>
<keyword evidence="2" id="KW-0378">Hydrolase</keyword>
<dbReference type="AlphaFoldDB" id="A0A0S2TH88"/>
<dbReference type="InterPro" id="IPR050593">
    <property type="entry name" value="LovG"/>
</dbReference>
<evidence type="ECO:0000256" key="2">
    <source>
        <dbReference type="ARBA" id="ARBA00022801"/>
    </source>
</evidence>
<evidence type="ECO:0000313" key="4">
    <source>
        <dbReference type="EMBL" id="ALP54498.1"/>
    </source>
</evidence>
<evidence type="ECO:0000313" key="5">
    <source>
        <dbReference type="Proteomes" id="UP000055136"/>
    </source>
</evidence>
<dbReference type="PANTHER" id="PTHR48070:SF3">
    <property type="entry name" value="ESTERASE DBAE-RELATED"/>
    <property type="match status" value="1"/>
</dbReference>
<dbReference type="EMBL" id="CP013099">
    <property type="protein sequence ID" value="ALP54498.1"/>
    <property type="molecule type" value="Genomic_DNA"/>
</dbReference>
<reference evidence="4" key="1">
    <citation type="submission" date="2015-10" db="EMBL/GenBank/DDBJ databases">
        <title>Description of Candidatus Tenderia electrophaga gen. nov, sp. nov., an Uncultivated Electroautotroph from a Biocathode Enrichment.</title>
        <authorList>
            <person name="Eddie B.J."/>
            <person name="Malanoski A.P."/>
            <person name="Wang Z."/>
            <person name="Hall R.J."/>
            <person name="Oh S.D."/>
            <person name="Heiner C."/>
            <person name="Lin B."/>
            <person name="Strycharz-Glaven S.M."/>
        </authorList>
    </citation>
    <scope>NUCLEOTIDE SEQUENCE [LARGE SCALE GENOMIC DNA]</scope>
    <source>
        <strain evidence="4">NRL1</strain>
    </source>
</reference>
<dbReference type="GO" id="GO:0044550">
    <property type="term" value="P:secondary metabolite biosynthetic process"/>
    <property type="evidence" value="ECO:0007669"/>
    <property type="project" value="TreeGrafter"/>
</dbReference>
<proteinExistence type="inferred from homology"/>
<dbReference type="PANTHER" id="PTHR48070">
    <property type="entry name" value="ESTERASE OVCA2"/>
    <property type="match status" value="1"/>
</dbReference>
<dbReference type="GO" id="GO:0005737">
    <property type="term" value="C:cytoplasm"/>
    <property type="evidence" value="ECO:0007669"/>
    <property type="project" value="TreeGrafter"/>
</dbReference>
<accession>A0A0S2TH88</accession>
<dbReference type="GO" id="GO:0016787">
    <property type="term" value="F:hydrolase activity"/>
    <property type="evidence" value="ECO:0007669"/>
    <property type="project" value="UniProtKB-KW"/>
</dbReference>
<feature type="domain" description="Serine hydrolase" evidence="3">
    <location>
        <begin position="6"/>
        <end position="206"/>
    </location>
</feature>
<dbReference type="Proteomes" id="UP000055136">
    <property type="component" value="Chromosome"/>
</dbReference>
<dbReference type="InterPro" id="IPR029058">
    <property type="entry name" value="AB_hydrolase_fold"/>
</dbReference>
<dbReference type="Pfam" id="PF03959">
    <property type="entry name" value="FSH1"/>
    <property type="match status" value="1"/>
</dbReference>
<name>A0A0S2TH88_9GAMM</name>
<comment type="similarity">
    <text evidence="1">Belongs to the LovG family.</text>
</comment>
<dbReference type="KEGG" id="tee:Tel_15820"/>
<protein>
    <recommendedName>
        <fullName evidence="3">Serine hydrolase domain-containing protein</fullName>
    </recommendedName>
</protein>